<dbReference type="EMBL" id="BRXZ01001604">
    <property type="protein sequence ID" value="GMH75061.1"/>
    <property type="molecule type" value="Genomic_DNA"/>
</dbReference>
<comment type="caution">
    <text evidence="2">The sequence shown here is derived from an EMBL/GenBank/DDBJ whole genome shotgun (WGS) entry which is preliminary data.</text>
</comment>
<organism evidence="2 3">
    <name type="scientific">Triparma retinervis</name>
    <dbReference type="NCBI Taxonomy" id="2557542"/>
    <lineage>
        <taxon>Eukaryota</taxon>
        <taxon>Sar</taxon>
        <taxon>Stramenopiles</taxon>
        <taxon>Ochrophyta</taxon>
        <taxon>Bolidophyceae</taxon>
        <taxon>Parmales</taxon>
        <taxon>Triparmaceae</taxon>
        <taxon>Triparma</taxon>
    </lineage>
</organism>
<reference evidence="2" key="1">
    <citation type="submission" date="2022-07" db="EMBL/GenBank/DDBJ databases">
        <title>Genome analysis of Parmales, a sister group of diatoms, reveals the evolutionary specialization of diatoms from phago-mixotrophs to photoautotrophs.</title>
        <authorList>
            <person name="Ban H."/>
            <person name="Sato S."/>
            <person name="Yoshikawa S."/>
            <person name="Kazumasa Y."/>
            <person name="Nakamura Y."/>
            <person name="Ichinomiya M."/>
            <person name="Saitoh K."/>
            <person name="Sato N."/>
            <person name="Blanc-Mathieu R."/>
            <person name="Endo H."/>
            <person name="Kuwata A."/>
            <person name="Ogata H."/>
        </authorList>
    </citation>
    <scope>NUCLEOTIDE SEQUENCE</scope>
</reference>
<feature type="non-terminal residue" evidence="2">
    <location>
        <position position="1"/>
    </location>
</feature>
<evidence type="ECO:0000313" key="3">
    <source>
        <dbReference type="Proteomes" id="UP001165082"/>
    </source>
</evidence>
<dbReference type="Proteomes" id="UP001165082">
    <property type="component" value="Unassembled WGS sequence"/>
</dbReference>
<sequence>WVLASLSSNFYHAPNCLDVPSILPRVLSTYALSTGLLLLSEIIRAAIDGQIAGGTFLTQEIGFGLALMVAWRTAFAMYEEERVLVWGFGKRPTYYDDCGSSSSSDDDNDEASSNKDELFMEGKETKEMKRIERERIKRRKKIEKRR</sequence>
<proteinExistence type="predicted"/>
<dbReference type="AlphaFoldDB" id="A0A9W7AQZ5"/>
<evidence type="ECO:0000313" key="2">
    <source>
        <dbReference type="EMBL" id="GMH75061.1"/>
    </source>
</evidence>
<evidence type="ECO:0000256" key="1">
    <source>
        <dbReference type="SAM" id="MobiDB-lite"/>
    </source>
</evidence>
<protein>
    <submittedName>
        <fullName evidence="2">Uncharacterized protein</fullName>
    </submittedName>
</protein>
<name>A0A9W7AQZ5_9STRA</name>
<feature type="region of interest" description="Disordered" evidence="1">
    <location>
        <begin position="98"/>
        <end position="132"/>
    </location>
</feature>
<feature type="compositionally biased region" description="Basic and acidic residues" evidence="1">
    <location>
        <begin position="112"/>
        <end position="132"/>
    </location>
</feature>
<gene>
    <name evidence="2" type="ORF">TrRE_jg1392</name>
</gene>
<keyword evidence="3" id="KW-1185">Reference proteome</keyword>
<accession>A0A9W7AQZ5</accession>